<dbReference type="Gene3D" id="3.40.50.300">
    <property type="entry name" value="P-loop containing nucleotide triphosphate hydrolases"/>
    <property type="match status" value="1"/>
</dbReference>
<dbReference type="PANTHER" id="PTHR32301:SF6">
    <property type="entry name" value="GOLVESIN-RELATED"/>
    <property type="match status" value="1"/>
</dbReference>
<evidence type="ECO:0000256" key="1">
    <source>
        <dbReference type="SAM" id="Coils"/>
    </source>
</evidence>
<protein>
    <recommendedName>
        <fullName evidence="4">Sulfotransferase</fullName>
    </recommendedName>
</protein>
<reference evidence="2" key="1">
    <citation type="journal article" date="2010" name="Science">
        <title>Plasticity of animal genome architecture unmasked by rapid evolution of a pelagic tunicate.</title>
        <authorList>
            <person name="Denoeud F."/>
            <person name="Henriet S."/>
            <person name="Mungpakdee S."/>
            <person name="Aury J.M."/>
            <person name="Da Silva C."/>
            <person name="Brinkmann H."/>
            <person name="Mikhaleva J."/>
            <person name="Olsen L.C."/>
            <person name="Jubin C."/>
            <person name="Canestro C."/>
            <person name="Bouquet J.M."/>
            <person name="Danks G."/>
            <person name="Poulain J."/>
            <person name="Campsteijn C."/>
            <person name="Adamski M."/>
            <person name="Cross I."/>
            <person name="Yadetie F."/>
            <person name="Muffato M."/>
            <person name="Louis A."/>
            <person name="Butcher S."/>
            <person name="Tsagkogeorga G."/>
            <person name="Konrad A."/>
            <person name="Singh S."/>
            <person name="Jensen M.F."/>
            <person name="Cong E.H."/>
            <person name="Eikeseth-Otteraa H."/>
            <person name="Noel B."/>
            <person name="Anthouard V."/>
            <person name="Porcel B.M."/>
            <person name="Kachouri-Lafond R."/>
            <person name="Nishino A."/>
            <person name="Ugolini M."/>
            <person name="Chourrout P."/>
            <person name="Nishida H."/>
            <person name="Aasland R."/>
            <person name="Huzurbazar S."/>
            <person name="Westhof E."/>
            <person name="Delsuc F."/>
            <person name="Lehrach H."/>
            <person name="Reinhardt R."/>
            <person name="Weissenbach J."/>
            <person name="Roy S.W."/>
            <person name="Artiguenave F."/>
            <person name="Postlethwait J.H."/>
            <person name="Manak J.R."/>
            <person name="Thompson E.M."/>
            <person name="Jaillon O."/>
            <person name="Du Pasquier L."/>
            <person name="Boudinot P."/>
            <person name="Liberles D.A."/>
            <person name="Volff J.N."/>
            <person name="Philippe H."/>
            <person name="Lenhard B."/>
            <person name="Roest Crollius H."/>
            <person name="Wincker P."/>
            <person name="Chourrout D."/>
        </authorList>
    </citation>
    <scope>NUCLEOTIDE SEQUENCE [LARGE SCALE GENOMIC DNA]</scope>
</reference>
<dbReference type="InterPro" id="IPR027417">
    <property type="entry name" value="P-loop_NTPase"/>
</dbReference>
<proteinExistence type="predicted"/>
<evidence type="ECO:0000313" key="2">
    <source>
        <dbReference type="EMBL" id="CBY18031.1"/>
    </source>
</evidence>
<dbReference type="EMBL" id="FN653023">
    <property type="protein sequence ID" value="CBY18031.1"/>
    <property type="molecule type" value="Genomic_DNA"/>
</dbReference>
<accession>E4X327</accession>
<organism evidence="2">
    <name type="scientific">Oikopleura dioica</name>
    <name type="common">Tunicate</name>
    <dbReference type="NCBI Taxonomy" id="34765"/>
    <lineage>
        <taxon>Eukaryota</taxon>
        <taxon>Metazoa</taxon>
        <taxon>Chordata</taxon>
        <taxon>Tunicata</taxon>
        <taxon>Appendicularia</taxon>
        <taxon>Copelata</taxon>
        <taxon>Oikopleuridae</taxon>
        <taxon>Oikopleura</taxon>
    </lineage>
</organism>
<sequence length="369" mass="44007">MPKFLERKNGKEEKYRRKLKKFKKQFEEFKSSENAELFQLREANRELEGVQARLNADLAGKDKEIESLKPKAPIRKIGVRKWDRKAKLVFIHIGKAGGTSFGTMMSKELGKIDFVGARHFDWTYVEEVFPADEVLTLFREPVSRTISHFNFMKKLSWTKGMKIKEQSLDEFLDDKASMMEFRGCWQDGQAGVSWLTGTHIAEWVRKGENAEKDPETLERWFFDYEKQLTEAADKIDKMFWFGILEDLDRSLELLAFQLEKPVNHLKKITHQNLHKIEPSLPSEKSTKFLRNLMPQDIWLYDYAKRVFEARWLYYKTRIYQHPKRPEFPEFFCKSTRFILRCDGTQNDFIFKWDKKITEEHAQNFKDLLQ</sequence>
<keyword evidence="3" id="KW-1185">Reference proteome</keyword>
<dbReference type="OrthoDB" id="10267379at2759"/>
<dbReference type="Proteomes" id="UP000001307">
    <property type="component" value="Unassembled WGS sequence"/>
</dbReference>
<dbReference type="InterPro" id="IPR053259">
    <property type="entry name" value="Golvesin-related_Golgi"/>
</dbReference>
<feature type="coiled-coil region" evidence="1">
    <location>
        <begin position="5"/>
        <end position="32"/>
    </location>
</feature>
<gene>
    <name evidence="2" type="ORF">GSOID_T00017662001</name>
</gene>
<dbReference type="InParanoid" id="E4X327"/>
<dbReference type="AlphaFoldDB" id="E4X327"/>
<dbReference type="PANTHER" id="PTHR32301">
    <property type="entry name" value="COUNTIN RECEPTOR CNR3-RELATED"/>
    <property type="match status" value="1"/>
</dbReference>
<evidence type="ECO:0000313" key="3">
    <source>
        <dbReference type="Proteomes" id="UP000001307"/>
    </source>
</evidence>
<name>E4X327_OIKDI</name>
<evidence type="ECO:0008006" key="4">
    <source>
        <dbReference type="Google" id="ProtNLM"/>
    </source>
</evidence>
<keyword evidence="1" id="KW-0175">Coiled coil</keyword>